<reference evidence="1 2" key="1">
    <citation type="journal article" date="2009" name="Genome Res.">
        <title>Whole genome sequence of Desulfovibrio magneticus strain RS-1 revealed common gene clusters in magnetotactic bacteria.</title>
        <authorList>
            <person name="Nakazawa H."/>
            <person name="Arakaki A."/>
            <person name="Narita-Yamada S."/>
            <person name="Yashiro I."/>
            <person name="Jinno K."/>
            <person name="Aoki N."/>
            <person name="Tsuruyama A."/>
            <person name="Okamura Y."/>
            <person name="Tanikawa S."/>
            <person name="Fujita N."/>
            <person name="Takeyama H."/>
            <person name="Matsunaga T."/>
        </authorList>
    </citation>
    <scope>NUCLEOTIDE SEQUENCE [LARGE SCALE GENOMIC DNA]</scope>
    <source>
        <strain evidence="2">ATCC 700980 / DSM 13731 / RS-1</strain>
    </source>
</reference>
<gene>
    <name evidence="1" type="ordered locus">DMR_10060</name>
</gene>
<sequence>MEKPLVYAKVGITYEKLVSDTFDAILNRGNYSLAFDLNARLIDAQSDAAAFLVLLDFVDIFIE</sequence>
<dbReference type="Proteomes" id="UP000009071">
    <property type="component" value="Chromosome"/>
</dbReference>
<dbReference type="STRING" id="573370.DMR_10060"/>
<evidence type="ECO:0000313" key="2">
    <source>
        <dbReference type="Proteomes" id="UP000009071"/>
    </source>
</evidence>
<evidence type="ECO:0000313" key="1">
    <source>
        <dbReference type="EMBL" id="BAH74497.1"/>
    </source>
</evidence>
<accession>C4XKV8</accession>
<keyword evidence="2" id="KW-1185">Reference proteome</keyword>
<proteinExistence type="predicted"/>
<dbReference type="RefSeq" id="WP_012750568.1">
    <property type="nucleotide sequence ID" value="NC_012796.1"/>
</dbReference>
<organism evidence="1 2">
    <name type="scientific">Solidesulfovibrio magneticus (strain ATCC 700980 / DSM 13731 / RS-1)</name>
    <name type="common">Desulfovibrio magneticus</name>
    <dbReference type="NCBI Taxonomy" id="573370"/>
    <lineage>
        <taxon>Bacteria</taxon>
        <taxon>Pseudomonadati</taxon>
        <taxon>Thermodesulfobacteriota</taxon>
        <taxon>Desulfovibrionia</taxon>
        <taxon>Desulfovibrionales</taxon>
        <taxon>Desulfovibrionaceae</taxon>
        <taxon>Solidesulfovibrio</taxon>
    </lineage>
</organism>
<dbReference type="EMBL" id="AP010904">
    <property type="protein sequence ID" value="BAH74497.1"/>
    <property type="molecule type" value="Genomic_DNA"/>
</dbReference>
<dbReference type="AlphaFoldDB" id="C4XKV8"/>
<dbReference type="OrthoDB" id="5460249at2"/>
<dbReference type="KEGG" id="dma:DMR_10060"/>
<protein>
    <submittedName>
        <fullName evidence="1">Uncharacterized protein</fullName>
    </submittedName>
</protein>
<dbReference type="HOGENOM" id="CLU_2878538_0_0_7"/>
<name>C4XKV8_SOLM1</name>